<dbReference type="AlphaFoldDB" id="A0A212L482"/>
<organism evidence="2">
    <name type="scientific">uncultured Desulfovibrio sp</name>
    <dbReference type="NCBI Taxonomy" id="167968"/>
    <lineage>
        <taxon>Bacteria</taxon>
        <taxon>Pseudomonadati</taxon>
        <taxon>Thermodesulfobacteriota</taxon>
        <taxon>Desulfovibrionia</taxon>
        <taxon>Desulfovibrionales</taxon>
        <taxon>Desulfovibrionaceae</taxon>
        <taxon>Desulfovibrio</taxon>
        <taxon>environmental samples</taxon>
    </lineage>
</organism>
<evidence type="ECO:0000313" key="2">
    <source>
        <dbReference type="EMBL" id="SCM72373.1"/>
    </source>
</evidence>
<feature type="region of interest" description="Disordered" evidence="1">
    <location>
        <begin position="1"/>
        <end position="34"/>
    </location>
</feature>
<protein>
    <submittedName>
        <fullName evidence="2">Uncharacterized protein</fullName>
    </submittedName>
</protein>
<reference evidence="2" key="1">
    <citation type="submission" date="2016-08" db="EMBL/GenBank/DDBJ databases">
        <authorList>
            <person name="Seilhamer J.J."/>
        </authorList>
    </citation>
    <scope>NUCLEOTIDE SEQUENCE</scope>
    <source>
        <strain evidence="2">86-1</strain>
    </source>
</reference>
<gene>
    <name evidence="2" type="ORF">KL86DES1_20566</name>
</gene>
<dbReference type="EMBL" id="FMJC01000002">
    <property type="protein sequence ID" value="SCM72373.1"/>
    <property type="molecule type" value="Genomic_DNA"/>
</dbReference>
<name>A0A212L482_9BACT</name>
<proteinExistence type="predicted"/>
<evidence type="ECO:0000256" key="1">
    <source>
        <dbReference type="SAM" id="MobiDB-lite"/>
    </source>
</evidence>
<sequence length="34" mass="3874">MPATVHSKHYEADNAAADLTRFPQNSLEQRKPFC</sequence>
<accession>A0A212L482</accession>